<accession>A0A2R4TBG3</accession>
<keyword evidence="1" id="KW-0472">Membrane</keyword>
<evidence type="ECO:0000313" key="2">
    <source>
        <dbReference type="EMBL" id="AVZ76421.1"/>
    </source>
</evidence>
<evidence type="ECO:0000313" key="3">
    <source>
        <dbReference type="Proteomes" id="UP000244201"/>
    </source>
</evidence>
<feature type="transmembrane region" description="Helical" evidence="1">
    <location>
        <begin position="25"/>
        <end position="46"/>
    </location>
</feature>
<sequence>MFGPAFTVAGASVEARDAGAASGTLGAALQIGNAAGAALLGVLFFAPLRDAAGQARSDMFIEAFRGFSWFTIGGLALVAPVAQAMPRRVAGYAADASG</sequence>
<keyword evidence="1" id="KW-1133">Transmembrane helix</keyword>
<name>A0A2R4TBG3_9ACTN</name>
<dbReference type="AlphaFoldDB" id="A0A2R4TBG3"/>
<keyword evidence="1" id="KW-0812">Transmembrane</keyword>
<keyword evidence="3" id="KW-1185">Reference proteome</keyword>
<evidence type="ECO:0000256" key="1">
    <source>
        <dbReference type="SAM" id="Phobius"/>
    </source>
</evidence>
<gene>
    <name evidence="2" type="ORF">SLUN_33650</name>
</gene>
<proteinExistence type="predicted"/>
<dbReference type="Proteomes" id="UP000244201">
    <property type="component" value="Chromosome"/>
</dbReference>
<organism evidence="2 3">
    <name type="scientific">Streptomyces lunaelactis</name>
    <dbReference type="NCBI Taxonomy" id="1535768"/>
    <lineage>
        <taxon>Bacteria</taxon>
        <taxon>Bacillati</taxon>
        <taxon>Actinomycetota</taxon>
        <taxon>Actinomycetes</taxon>
        <taxon>Kitasatosporales</taxon>
        <taxon>Streptomycetaceae</taxon>
        <taxon>Streptomyces</taxon>
    </lineage>
</organism>
<protein>
    <submittedName>
        <fullName evidence="2">Uncharacterized protein</fullName>
    </submittedName>
</protein>
<dbReference type="KEGG" id="slk:SLUN_33650"/>
<reference evidence="2 3" key="1">
    <citation type="submission" date="2018-01" db="EMBL/GenBank/DDBJ databases">
        <title>Complete genome sequence of Streptomyces lunaelactis MM109T, a Ferroverdin A producer isolated from cave moonmilk deposits.</title>
        <authorList>
            <person name="Naome A."/>
            <person name="Martinet L."/>
            <person name="Maciejewska M."/>
            <person name="Anderssen S."/>
            <person name="Adam D."/>
            <person name="Tenconi E."/>
            <person name="Deflandre B."/>
            <person name="Arguelles-Arias A."/>
            <person name="Calusinska M."/>
            <person name="Copieters W."/>
            <person name="Karim L."/>
            <person name="Hanikenne M."/>
            <person name="Baurain D."/>
            <person name="van Wezel G."/>
            <person name="Smargiasso N."/>
            <person name="de Pauw E."/>
            <person name="Delfosse P."/>
            <person name="Rigali S."/>
        </authorList>
    </citation>
    <scope>NUCLEOTIDE SEQUENCE [LARGE SCALE GENOMIC DNA]</scope>
    <source>
        <strain evidence="2 3">MM109</strain>
    </source>
</reference>
<feature type="transmembrane region" description="Helical" evidence="1">
    <location>
        <begin position="67"/>
        <end position="85"/>
    </location>
</feature>
<dbReference type="EMBL" id="CP026304">
    <property type="protein sequence ID" value="AVZ76421.1"/>
    <property type="molecule type" value="Genomic_DNA"/>
</dbReference>